<dbReference type="PANTHER" id="PTHR30329:SF21">
    <property type="entry name" value="LIPOPROTEIN YIAD-RELATED"/>
    <property type="match status" value="1"/>
</dbReference>
<keyword evidence="8" id="KW-1185">Reference proteome</keyword>
<dbReference type="InterPro" id="IPR036737">
    <property type="entry name" value="OmpA-like_sf"/>
</dbReference>
<dbReference type="PANTHER" id="PTHR30329">
    <property type="entry name" value="STATOR ELEMENT OF FLAGELLAR MOTOR COMPLEX"/>
    <property type="match status" value="1"/>
</dbReference>
<dbReference type="RefSeq" id="WP_139063146.1">
    <property type="nucleotide sequence ID" value="NZ_FLOB01000006.1"/>
</dbReference>
<dbReference type="InterPro" id="IPR006664">
    <property type="entry name" value="OMP_bac"/>
</dbReference>
<accession>A0A1A8TIA5</accession>
<dbReference type="GO" id="GO:0009279">
    <property type="term" value="C:cell outer membrane"/>
    <property type="evidence" value="ECO:0007669"/>
    <property type="project" value="UniProtKB-SubCell"/>
</dbReference>
<name>A0A1A8TIA5_9GAMM</name>
<evidence type="ECO:0000313" key="8">
    <source>
        <dbReference type="Proteomes" id="UP000092544"/>
    </source>
</evidence>
<dbReference type="InterPro" id="IPR050330">
    <property type="entry name" value="Bact_OuterMem_StrucFunc"/>
</dbReference>
<feature type="signal peptide" evidence="5">
    <location>
        <begin position="1"/>
        <end position="19"/>
    </location>
</feature>
<dbReference type="PROSITE" id="PS01068">
    <property type="entry name" value="OMPA_1"/>
    <property type="match status" value="1"/>
</dbReference>
<feature type="chain" id="PRO_5008379054" evidence="5">
    <location>
        <begin position="20"/>
        <end position="226"/>
    </location>
</feature>
<evidence type="ECO:0000256" key="5">
    <source>
        <dbReference type="SAM" id="SignalP"/>
    </source>
</evidence>
<dbReference type="Proteomes" id="UP000092544">
    <property type="component" value="Unassembled WGS sequence"/>
</dbReference>
<dbReference type="EMBL" id="FLOB01000006">
    <property type="protein sequence ID" value="SBS33394.1"/>
    <property type="molecule type" value="Genomic_DNA"/>
</dbReference>
<dbReference type="PRINTS" id="PR01021">
    <property type="entry name" value="OMPADOMAIN"/>
</dbReference>
<keyword evidence="5" id="KW-0732">Signal</keyword>
<dbReference type="STRING" id="1792290.MSP8886_02740"/>
<evidence type="ECO:0000256" key="3">
    <source>
        <dbReference type="ARBA" id="ARBA00023237"/>
    </source>
</evidence>
<dbReference type="InterPro" id="IPR006690">
    <property type="entry name" value="OMPA-like_CS"/>
</dbReference>
<evidence type="ECO:0000256" key="1">
    <source>
        <dbReference type="ARBA" id="ARBA00004442"/>
    </source>
</evidence>
<evidence type="ECO:0000256" key="4">
    <source>
        <dbReference type="PROSITE-ProRule" id="PRU00473"/>
    </source>
</evidence>
<evidence type="ECO:0000256" key="2">
    <source>
        <dbReference type="ARBA" id="ARBA00023136"/>
    </source>
</evidence>
<dbReference type="SUPFAM" id="SSF103088">
    <property type="entry name" value="OmpA-like"/>
    <property type="match status" value="1"/>
</dbReference>
<protein>
    <submittedName>
        <fullName evidence="7">Outer membrane porin F</fullName>
    </submittedName>
</protein>
<comment type="subcellular location">
    <subcellularLocation>
        <location evidence="1">Cell outer membrane</location>
    </subcellularLocation>
</comment>
<dbReference type="OrthoDB" id="9782229at2"/>
<dbReference type="CDD" id="cd07185">
    <property type="entry name" value="OmpA_C-like"/>
    <property type="match status" value="1"/>
</dbReference>
<reference evidence="7 8" key="1">
    <citation type="submission" date="2016-06" db="EMBL/GenBank/DDBJ databases">
        <authorList>
            <person name="Kjaerup R.B."/>
            <person name="Dalgaard T.S."/>
            <person name="Juul-Madsen H.R."/>
        </authorList>
    </citation>
    <scope>NUCLEOTIDE SEQUENCE [LARGE SCALE GENOMIC DNA]</scope>
    <source>
        <strain evidence="7 8">CECT 8886</strain>
    </source>
</reference>
<evidence type="ECO:0000259" key="6">
    <source>
        <dbReference type="PROSITE" id="PS51123"/>
    </source>
</evidence>
<evidence type="ECO:0000313" key="7">
    <source>
        <dbReference type="EMBL" id="SBS33394.1"/>
    </source>
</evidence>
<dbReference type="Gene3D" id="3.30.1330.60">
    <property type="entry name" value="OmpA-like domain"/>
    <property type="match status" value="1"/>
</dbReference>
<proteinExistence type="predicted"/>
<feature type="domain" description="OmpA-like" evidence="6">
    <location>
        <begin position="84"/>
        <end position="202"/>
    </location>
</feature>
<keyword evidence="3" id="KW-0998">Cell outer membrane</keyword>
<keyword evidence="2 4" id="KW-0472">Membrane</keyword>
<dbReference type="InterPro" id="IPR006665">
    <property type="entry name" value="OmpA-like"/>
</dbReference>
<sequence length="226" mass="25230">MKIYRFMTLCIITSTFALVQNVFAETGTLTFPKDSTYNNNARLYSSAIQKRLNDQDGDGVIDGRDLCPSTPPRTVVNNDGCSVASTKLLSLDMKVLFDSGKAVVKPPFYPQVKRLADFLRKYPKSHVKIEGYTDNVGNQAYNLNLSQRRASAIANVLVKTFGISPSRVEAIGHGQNNPIASNNTEAGKERNRRVVAEVFAKQKTDRLRWTIYSVDNNQNTAFNTRN</sequence>
<organism evidence="7 8">
    <name type="scientific">Marinomonas spartinae</name>
    <dbReference type="NCBI Taxonomy" id="1792290"/>
    <lineage>
        <taxon>Bacteria</taxon>
        <taxon>Pseudomonadati</taxon>
        <taxon>Pseudomonadota</taxon>
        <taxon>Gammaproteobacteria</taxon>
        <taxon>Oceanospirillales</taxon>
        <taxon>Oceanospirillaceae</taxon>
        <taxon>Marinomonas</taxon>
    </lineage>
</organism>
<gene>
    <name evidence="7" type="primary">oprF_3</name>
    <name evidence="7" type="ORF">MSP8886_02740</name>
</gene>
<dbReference type="PROSITE" id="PS51123">
    <property type="entry name" value="OMPA_2"/>
    <property type="match status" value="1"/>
</dbReference>
<dbReference type="AlphaFoldDB" id="A0A1A8TIA5"/>
<dbReference type="Pfam" id="PF00691">
    <property type="entry name" value="OmpA"/>
    <property type="match status" value="1"/>
</dbReference>